<dbReference type="EMBL" id="CP054719">
    <property type="protein sequence ID" value="QOL20465.1"/>
    <property type="molecule type" value="Genomic_DNA"/>
</dbReference>
<gene>
    <name evidence="1" type="ORF">CPBP_01259</name>
</gene>
<organism evidence="1 2">
    <name type="scientific">Candidatus Bodocaedibacter vickermanii</name>
    <dbReference type="NCBI Taxonomy" id="2741701"/>
    <lineage>
        <taxon>Bacteria</taxon>
        <taxon>Pseudomonadati</taxon>
        <taxon>Pseudomonadota</taxon>
        <taxon>Alphaproteobacteria</taxon>
        <taxon>Holosporales</taxon>
        <taxon>Candidatus Paracaedibacteraceae</taxon>
        <taxon>Candidatus Bodocaedibacter</taxon>
    </lineage>
</organism>
<dbReference type="AlphaFoldDB" id="A0A7L9RVR9"/>
<name>A0A7L9RVR9_9PROT</name>
<accession>A0A7L9RVR9</accession>
<evidence type="ECO:0000313" key="2">
    <source>
        <dbReference type="Proteomes" id="UP000594001"/>
    </source>
</evidence>
<dbReference type="RefSeq" id="WP_350332009.1">
    <property type="nucleotide sequence ID" value="NZ_CP054719.1"/>
</dbReference>
<protein>
    <recommendedName>
        <fullName evidence="3">Tetratricopeptide repeat protein</fullName>
    </recommendedName>
</protein>
<evidence type="ECO:0000313" key="1">
    <source>
        <dbReference type="EMBL" id="QOL20465.1"/>
    </source>
</evidence>
<proteinExistence type="predicted"/>
<sequence>MTTLEYILIAAKGLRDLGAPYHDRAATLYELSTNHPDTTPLDIFDAAEGLRDLGTQYHDRAATLYELLTNHLTKTPRDISSAAHALKVLGAQHPENSPERLRYISMADDLWKKHGLTEQR</sequence>
<reference evidence="1 2" key="1">
    <citation type="submission" date="2020-06" db="EMBL/GenBank/DDBJ databases">
        <title>The endosymbiont of the kinetoplastid Bodo saltans is a Paracaedibacter-like alpha-proteobacterium possessing a putative toxin-antitoxin system.</title>
        <authorList>
            <person name="Midha S."/>
            <person name="Rigden D.J."/>
            <person name="Siozios S."/>
            <person name="Hurst G.D.D."/>
            <person name="Jackson A.P."/>
        </authorList>
    </citation>
    <scope>NUCLEOTIDE SEQUENCE [LARGE SCALE GENOMIC DNA]</scope>
    <source>
        <strain evidence="1">Lake Konstanz</strain>
    </source>
</reference>
<dbReference type="Proteomes" id="UP000594001">
    <property type="component" value="Chromosome"/>
</dbReference>
<evidence type="ECO:0008006" key="3">
    <source>
        <dbReference type="Google" id="ProtNLM"/>
    </source>
</evidence>
<keyword evidence="2" id="KW-1185">Reference proteome</keyword>
<dbReference type="KEGG" id="pbal:CPBP_01259"/>